<gene>
    <name evidence="5" type="ORF">BR63_09615</name>
</gene>
<dbReference type="CDD" id="cd03884">
    <property type="entry name" value="M20_bAS"/>
    <property type="match status" value="1"/>
</dbReference>
<evidence type="ECO:0000256" key="4">
    <source>
        <dbReference type="PIRSR" id="PIRSR001235-2"/>
    </source>
</evidence>
<sequence length="414" mass="44879">MRVKIERIQQNLENLACFGKLEGGGVSRLAFTREDQEARVYLEKALESEGLTVKVDAFGNMRARRQGKENLAPVMIGSHLDSVPQGGRFDGTVGVVAALEVIRVLNELKVETRRPVELINFAVEESGRFGVGTLGSKAMCGHLSVEKLKSYRDNRGVSLYEALKNFGLNPEALDTVRINPGEIYAFIETHIEQGRVLEAENIPIGIVTAIAAPTRLKVLVKGRADHSGATPMSLREDALTAASEIILGVEKIAASEAGPHTVGTVGYVRVSPGAMNVIPGLVEMGIDLRDIEKDSKDLAVTKVLALLKRVSQKRHVGIEYEILANEPPVALSPKMVGSLEKAARSLGYSYKLMPSGAGHDAMYMAELTQVGMIFIPSKEGISHNPAEYSSWEEIARGAELLLETVINLANETNQ</sequence>
<dbReference type="Gene3D" id="3.30.70.360">
    <property type="match status" value="1"/>
</dbReference>
<evidence type="ECO:0000313" key="5">
    <source>
        <dbReference type="EMBL" id="QNB46545.1"/>
    </source>
</evidence>
<organism evidence="5 6">
    <name type="scientific">Thermanaerosceptrum fracticalcis</name>
    <dbReference type="NCBI Taxonomy" id="1712410"/>
    <lineage>
        <taxon>Bacteria</taxon>
        <taxon>Bacillati</taxon>
        <taxon>Bacillota</taxon>
        <taxon>Clostridia</taxon>
        <taxon>Eubacteriales</taxon>
        <taxon>Peptococcaceae</taxon>
        <taxon>Thermanaerosceptrum</taxon>
    </lineage>
</organism>
<feature type="binding site" evidence="3">
    <location>
        <position position="90"/>
    </location>
    <ligand>
        <name>Zn(2+)</name>
        <dbReference type="ChEBI" id="CHEBI:29105"/>
        <label>1</label>
    </ligand>
</feature>
<dbReference type="GO" id="GO:0046872">
    <property type="term" value="F:metal ion binding"/>
    <property type="evidence" value="ECO:0007669"/>
    <property type="project" value="UniProtKB-KW"/>
</dbReference>
<dbReference type="OrthoDB" id="9808195at2"/>
<feature type="binding site" evidence="3">
    <location>
        <position position="90"/>
    </location>
    <ligand>
        <name>Zn(2+)</name>
        <dbReference type="ChEBI" id="CHEBI:29105"/>
        <label>2</label>
    </ligand>
</feature>
<dbReference type="EC" id="3.5.-.-" evidence="5"/>
<keyword evidence="3" id="KW-0479">Metal-binding</keyword>
<accession>A0A7G6E391</accession>
<dbReference type="InterPro" id="IPR002933">
    <property type="entry name" value="Peptidase_M20"/>
</dbReference>
<comment type="cofactor">
    <cofactor evidence="3">
        <name>Zn(2+)</name>
        <dbReference type="ChEBI" id="CHEBI:29105"/>
    </cofactor>
    <text evidence="3">Binds 2 Zn(2+) ions per subunit.</text>
</comment>
<dbReference type="NCBIfam" id="NF006771">
    <property type="entry name" value="PRK09290.1-5"/>
    <property type="match status" value="1"/>
</dbReference>
<feature type="binding site" evidence="3">
    <location>
        <position position="383"/>
    </location>
    <ligand>
        <name>Zn(2+)</name>
        <dbReference type="ChEBI" id="CHEBI:29105"/>
        <label>2</label>
    </ligand>
</feature>
<evidence type="ECO:0000256" key="3">
    <source>
        <dbReference type="PIRSR" id="PIRSR001235-1"/>
    </source>
</evidence>
<dbReference type="GO" id="GO:0016813">
    <property type="term" value="F:hydrolase activity, acting on carbon-nitrogen (but not peptide) bonds, in linear amidines"/>
    <property type="evidence" value="ECO:0007669"/>
    <property type="project" value="InterPro"/>
</dbReference>
<feature type="binding site" evidence="4">
    <location>
        <position position="215"/>
    </location>
    <ligand>
        <name>allantoate</name>
        <dbReference type="ChEBI" id="CHEBI:17536"/>
    </ligand>
</feature>
<dbReference type="PIRSF" id="PIRSF001235">
    <property type="entry name" value="Amidase_carbamoylase"/>
    <property type="match status" value="1"/>
</dbReference>
<dbReference type="InterPro" id="IPR036264">
    <property type="entry name" value="Bact_exopeptidase_dim_dom"/>
</dbReference>
<name>A0A7G6E391_THEFR</name>
<keyword evidence="2 5" id="KW-0378">Hydrolase</keyword>
<feature type="binding site" evidence="3">
    <location>
        <position position="79"/>
    </location>
    <ligand>
        <name>Zn(2+)</name>
        <dbReference type="ChEBI" id="CHEBI:29105"/>
        <label>1</label>
    </ligand>
</feature>
<dbReference type="Pfam" id="PF01546">
    <property type="entry name" value="Peptidase_M20"/>
    <property type="match status" value="1"/>
</dbReference>
<keyword evidence="6" id="KW-1185">Reference proteome</keyword>
<evidence type="ECO:0000256" key="2">
    <source>
        <dbReference type="ARBA" id="ARBA00022801"/>
    </source>
</evidence>
<dbReference type="EMBL" id="CP045798">
    <property type="protein sequence ID" value="QNB46545.1"/>
    <property type="molecule type" value="Genomic_DNA"/>
</dbReference>
<feature type="binding site" evidence="4">
    <location>
        <position position="289"/>
    </location>
    <ligand>
        <name>allantoate</name>
        <dbReference type="ChEBI" id="CHEBI:17536"/>
    </ligand>
</feature>
<dbReference type="AlphaFoldDB" id="A0A7G6E391"/>
<dbReference type="Gene3D" id="3.40.630.10">
    <property type="entry name" value="Zn peptidases"/>
    <property type="match status" value="1"/>
</dbReference>
<dbReference type="RefSeq" id="WP_034422130.1">
    <property type="nucleotide sequence ID" value="NZ_CP045798.1"/>
</dbReference>
<feature type="binding site" evidence="4">
    <location>
        <position position="276"/>
    </location>
    <ligand>
        <name>allantoate</name>
        <dbReference type="ChEBI" id="CHEBI:17536"/>
    </ligand>
</feature>
<evidence type="ECO:0000313" key="6">
    <source>
        <dbReference type="Proteomes" id="UP000515847"/>
    </source>
</evidence>
<evidence type="ECO:0000256" key="1">
    <source>
        <dbReference type="ARBA" id="ARBA00006153"/>
    </source>
</evidence>
<proteinExistence type="inferred from homology"/>
<comment type="similarity">
    <text evidence="1">Belongs to the peptidase M20 family.</text>
</comment>
<dbReference type="InterPro" id="IPR010158">
    <property type="entry name" value="Amidase_Cbmase"/>
</dbReference>
<dbReference type="SUPFAM" id="SSF55031">
    <property type="entry name" value="Bacterial exopeptidase dimerisation domain"/>
    <property type="match status" value="1"/>
</dbReference>
<feature type="binding site" evidence="3">
    <location>
        <position position="125"/>
    </location>
    <ligand>
        <name>Zn(2+)</name>
        <dbReference type="ChEBI" id="CHEBI:29105"/>
        <label>2</label>
    </ligand>
</feature>
<dbReference type="Proteomes" id="UP000515847">
    <property type="component" value="Chromosome"/>
</dbReference>
<feature type="binding site" evidence="3">
    <location>
        <position position="190"/>
    </location>
    <ligand>
        <name>Zn(2+)</name>
        <dbReference type="ChEBI" id="CHEBI:29105"/>
        <label>1</label>
    </ligand>
</feature>
<dbReference type="PANTHER" id="PTHR32494">
    <property type="entry name" value="ALLANTOATE DEIMINASE-RELATED"/>
    <property type="match status" value="1"/>
</dbReference>
<protein>
    <submittedName>
        <fullName evidence="5">Hydantoinase/carbamoylase family amidase</fullName>
        <ecNumber evidence="5">3.5.-.-</ecNumber>
    </submittedName>
</protein>
<dbReference type="KEGG" id="tfr:BR63_09615"/>
<dbReference type="SUPFAM" id="SSF53187">
    <property type="entry name" value="Zn-dependent exopeptidases"/>
    <property type="match status" value="1"/>
</dbReference>
<dbReference type="NCBIfam" id="TIGR01879">
    <property type="entry name" value="hydantase"/>
    <property type="match status" value="1"/>
</dbReference>
<dbReference type="PANTHER" id="PTHR32494:SF5">
    <property type="entry name" value="ALLANTOATE AMIDOHYDROLASE"/>
    <property type="match status" value="1"/>
</dbReference>
<reference evidence="5 6" key="1">
    <citation type="journal article" date="2019" name="Front. Microbiol.">
        <title>Thermoanaerosceptrum fracticalcis gen. nov. sp. nov., a Novel Fumarate-Fermenting Microorganism From a Deep Fractured Carbonate Aquifer of the US Great Basin.</title>
        <authorList>
            <person name="Hamilton-Brehm S.D."/>
            <person name="Stewart L.E."/>
            <person name="Zavarin M."/>
            <person name="Caldwell M."/>
            <person name="Lawson P.A."/>
            <person name="Onstott T.C."/>
            <person name="Grzymski J."/>
            <person name="Neveux I."/>
            <person name="Lollar B.S."/>
            <person name="Russell C.E."/>
            <person name="Moser D.P."/>
        </authorList>
    </citation>
    <scope>NUCLEOTIDE SEQUENCE [LARGE SCALE GENOMIC DNA]</scope>
    <source>
        <strain evidence="5 6">DRI-13</strain>
    </source>
</reference>
<keyword evidence="3" id="KW-0862">Zinc</keyword>